<comment type="caution">
    <text evidence="2">The sequence shown here is derived from an EMBL/GenBank/DDBJ whole genome shotgun (WGS) entry which is preliminary data.</text>
</comment>
<feature type="compositionally biased region" description="Pro residues" evidence="1">
    <location>
        <begin position="143"/>
        <end position="163"/>
    </location>
</feature>
<sequence length="339" mass="35479">MASQVLPGLGHPLRRHHHGALPQREGQPGGRGRGQPGDVRVGAGLQPELRPGAGPRHRRAVRHDARPEGASRHVPRDAGGGHADPVHAVRRRQPHQRAAAGRALADAEARRGEPHQLPGRRRARHAGHPRAHQAAERRGPGTAPGPAPLRRPAPQRAPPPPCGPSVLSRSVRPAGGGEQSGRDGPPAVEEGGVSPRHHALAPDGVGHRAHHAEHQRRGDGALHRRDAAQPVPPPGGAAGHLQVRGHPGARQDARVAGGLGAVLRHHHAPQPAAAPGRSQDGRPPGRRPPEDGGAAQQDQRQVPRHHHGLPADPGLREPGEQGVCVCECVCGHQCVCVCV</sequence>
<name>A0A4Z2ERH8_9TELE</name>
<dbReference type="Proteomes" id="UP000314294">
    <property type="component" value="Unassembled WGS sequence"/>
</dbReference>
<keyword evidence="3" id="KW-1185">Reference proteome</keyword>
<accession>A0A4Z2ERH8</accession>
<dbReference type="AlphaFoldDB" id="A0A4Z2ERH8"/>
<dbReference type="EMBL" id="SRLO01003521">
    <property type="protein sequence ID" value="TNN31383.1"/>
    <property type="molecule type" value="Genomic_DNA"/>
</dbReference>
<feature type="compositionally biased region" description="Basic and acidic residues" evidence="1">
    <location>
        <begin position="105"/>
        <end position="114"/>
    </location>
</feature>
<feature type="compositionally biased region" description="Basic and acidic residues" evidence="1">
    <location>
        <begin position="215"/>
        <end position="227"/>
    </location>
</feature>
<feature type="compositionally biased region" description="Basic residues" evidence="1">
    <location>
        <begin position="118"/>
        <end position="131"/>
    </location>
</feature>
<proteinExistence type="predicted"/>
<gene>
    <name evidence="2" type="ORF">EYF80_058465</name>
</gene>
<feature type="compositionally biased region" description="Basic and acidic residues" evidence="1">
    <location>
        <begin position="62"/>
        <end position="76"/>
    </location>
</feature>
<protein>
    <submittedName>
        <fullName evidence="2">Uncharacterized protein</fullName>
    </submittedName>
</protein>
<organism evidence="2 3">
    <name type="scientific">Liparis tanakae</name>
    <name type="common">Tanaka's snailfish</name>
    <dbReference type="NCBI Taxonomy" id="230148"/>
    <lineage>
        <taxon>Eukaryota</taxon>
        <taxon>Metazoa</taxon>
        <taxon>Chordata</taxon>
        <taxon>Craniata</taxon>
        <taxon>Vertebrata</taxon>
        <taxon>Euteleostomi</taxon>
        <taxon>Actinopterygii</taxon>
        <taxon>Neopterygii</taxon>
        <taxon>Teleostei</taxon>
        <taxon>Neoteleostei</taxon>
        <taxon>Acanthomorphata</taxon>
        <taxon>Eupercaria</taxon>
        <taxon>Perciformes</taxon>
        <taxon>Cottioidei</taxon>
        <taxon>Cottales</taxon>
        <taxon>Liparidae</taxon>
        <taxon>Liparis</taxon>
    </lineage>
</organism>
<evidence type="ECO:0000313" key="3">
    <source>
        <dbReference type="Proteomes" id="UP000314294"/>
    </source>
</evidence>
<evidence type="ECO:0000256" key="1">
    <source>
        <dbReference type="SAM" id="MobiDB-lite"/>
    </source>
</evidence>
<feature type="compositionally biased region" description="Low complexity" evidence="1">
    <location>
        <begin position="1"/>
        <end position="11"/>
    </location>
</feature>
<feature type="region of interest" description="Disordered" evidence="1">
    <location>
        <begin position="1"/>
        <end position="316"/>
    </location>
</feature>
<feature type="compositionally biased region" description="Low complexity" evidence="1">
    <location>
        <begin position="269"/>
        <end position="282"/>
    </location>
</feature>
<evidence type="ECO:0000313" key="2">
    <source>
        <dbReference type="EMBL" id="TNN31383.1"/>
    </source>
</evidence>
<reference evidence="2 3" key="1">
    <citation type="submission" date="2019-03" db="EMBL/GenBank/DDBJ databases">
        <title>First draft genome of Liparis tanakae, snailfish: a comprehensive survey of snailfish specific genes.</title>
        <authorList>
            <person name="Kim W."/>
            <person name="Song I."/>
            <person name="Jeong J.-H."/>
            <person name="Kim D."/>
            <person name="Kim S."/>
            <person name="Ryu S."/>
            <person name="Song J.Y."/>
            <person name="Lee S.K."/>
        </authorList>
    </citation>
    <scope>NUCLEOTIDE SEQUENCE [LARGE SCALE GENOMIC DNA]</scope>
    <source>
        <tissue evidence="2">Muscle</tissue>
    </source>
</reference>